<comment type="caution">
    <text evidence="10">The sequence shown here is derived from an EMBL/GenBank/DDBJ whole genome shotgun (WGS) entry which is preliminary data.</text>
</comment>
<gene>
    <name evidence="10" type="ORF">GOP47_0016040</name>
</gene>
<feature type="compositionally biased region" description="Basic and acidic residues" evidence="8">
    <location>
        <begin position="1"/>
        <end position="51"/>
    </location>
</feature>
<feature type="region of interest" description="Disordered" evidence="8">
    <location>
        <begin position="1"/>
        <end position="103"/>
    </location>
</feature>
<feature type="compositionally biased region" description="Polar residues" evidence="8">
    <location>
        <begin position="94"/>
        <end position="103"/>
    </location>
</feature>
<name>A0A9D4UKT8_ADICA</name>
<evidence type="ECO:0000259" key="9">
    <source>
        <dbReference type="Pfam" id="PF08648"/>
    </source>
</evidence>
<dbReference type="PANTHER" id="PTHR31077">
    <property type="entry name" value="U4/U6.U5 SMALL NUCLEAR RIBONUCLEOPROTEIN 27 KDA PROTEIN"/>
    <property type="match status" value="1"/>
</dbReference>
<keyword evidence="7" id="KW-0539">Nucleus</keyword>
<organism evidence="10 11">
    <name type="scientific">Adiantum capillus-veneris</name>
    <name type="common">Maidenhair fern</name>
    <dbReference type="NCBI Taxonomy" id="13818"/>
    <lineage>
        <taxon>Eukaryota</taxon>
        <taxon>Viridiplantae</taxon>
        <taxon>Streptophyta</taxon>
        <taxon>Embryophyta</taxon>
        <taxon>Tracheophyta</taxon>
        <taxon>Polypodiopsida</taxon>
        <taxon>Polypodiidae</taxon>
        <taxon>Polypodiales</taxon>
        <taxon>Pteridineae</taxon>
        <taxon>Pteridaceae</taxon>
        <taxon>Vittarioideae</taxon>
        <taxon>Adiantum</taxon>
    </lineage>
</organism>
<dbReference type="AlphaFoldDB" id="A0A9D4UKT8"/>
<evidence type="ECO:0000256" key="5">
    <source>
        <dbReference type="ARBA" id="ARBA00022664"/>
    </source>
</evidence>
<proteinExistence type="inferred from homology"/>
<feature type="compositionally biased region" description="Basic and acidic residues" evidence="8">
    <location>
        <begin position="81"/>
        <end position="91"/>
    </location>
</feature>
<evidence type="ECO:0000256" key="2">
    <source>
        <dbReference type="ARBA" id="ARBA00004123"/>
    </source>
</evidence>
<dbReference type="Pfam" id="PF08648">
    <property type="entry name" value="SNRNP27"/>
    <property type="match status" value="1"/>
</dbReference>
<reference evidence="10" key="1">
    <citation type="submission" date="2021-01" db="EMBL/GenBank/DDBJ databases">
        <title>Adiantum capillus-veneris genome.</title>
        <authorList>
            <person name="Fang Y."/>
            <person name="Liao Q."/>
        </authorList>
    </citation>
    <scope>NUCLEOTIDE SEQUENCE</scope>
    <source>
        <strain evidence="10">H3</strain>
        <tissue evidence="10">Leaf</tissue>
    </source>
</reference>
<evidence type="ECO:0000256" key="7">
    <source>
        <dbReference type="ARBA" id="ARBA00023242"/>
    </source>
</evidence>
<feature type="compositionally biased region" description="Basic residues" evidence="8">
    <location>
        <begin position="52"/>
        <end position="70"/>
    </location>
</feature>
<evidence type="ECO:0000256" key="6">
    <source>
        <dbReference type="ARBA" id="ARBA00023187"/>
    </source>
</evidence>
<dbReference type="PANTHER" id="PTHR31077:SF1">
    <property type="entry name" value="U4_U6.U5 SMALL NUCLEAR RIBONUCLEOPROTEIN 27 KDA PROTEIN"/>
    <property type="match status" value="1"/>
</dbReference>
<sequence length="189" mass="22478">MELDRKDREREKERGRERDRDRERERDRDRRRERERERDRERDRDNRDRDRKASRRSRSRSPRRSRRSLSRSRSPSRGAKSRSEKLDKSRGSDGLSQKNINESQRAAIVAEFVDGIAREQQEKTGSPEPDEEELMMKKFGIPTGFSSTKGCFVADANHSAIKFNSKRQPRQYMNRRGGFNRPLPAEISR</sequence>
<accession>A0A9D4UKT8</accession>
<dbReference type="OrthoDB" id="21368at2759"/>
<evidence type="ECO:0000256" key="3">
    <source>
        <dbReference type="ARBA" id="ARBA00008218"/>
    </source>
</evidence>
<evidence type="ECO:0000313" key="10">
    <source>
        <dbReference type="EMBL" id="KAI5069739.1"/>
    </source>
</evidence>
<dbReference type="Proteomes" id="UP000886520">
    <property type="component" value="Chromosome 15"/>
</dbReference>
<comment type="similarity">
    <text evidence="3">Belongs to the SNUT3 family.</text>
</comment>
<evidence type="ECO:0000256" key="1">
    <source>
        <dbReference type="ARBA" id="ARBA00003632"/>
    </source>
</evidence>
<evidence type="ECO:0000256" key="8">
    <source>
        <dbReference type="SAM" id="MobiDB-lite"/>
    </source>
</evidence>
<feature type="domain" description="U4/U6.U5 small nuclear ribonucleoprotein 27kDa protein" evidence="9">
    <location>
        <begin position="130"/>
        <end position="185"/>
    </location>
</feature>
<dbReference type="GO" id="GO:0008380">
    <property type="term" value="P:RNA splicing"/>
    <property type="evidence" value="ECO:0007669"/>
    <property type="project" value="UniProtKB-KW"/>
</dbReference>
<dbReference type="GO" id="GO:0071011">
    <property type="term" value="C:precatalytic spliceosome"/>
    <property type="evidence" value="ECO:0007669"/>
    <property type="project" value="TreeGrafter"/>
</dbReference>
<comment type="subunit">
    <text evidence="4">Part of a tri-snRNP complex.</text>
</comment>
<evidence type="ECO:0000313" key="11">
    <source>
        <dbReference type="Proteomes" id="UP000886520"/>
    </source>
</evidence>
<keyword evidence="6" id="KW-0508">mRNA splicing</keyword>
<dbReference type="EMBL" id="JABFUD020000015">
    <property type="protein sequence ID" value="KAI5069739.1"/>
    <property type="molecule type" value="Genomic_DNA"/>
</dbReference>
<keyword evidence="11" id="KW-1185">Reference proteome</keyword>
<comment type="subcellular location">
    <subcellularLocation>
        <location evidence="2">Nucleus</location>
    </subcellularLocation>
</comment>
<comment type="function">
    <text evidence="1">May play a role in mRNA splicing.</text>
</comment>
<keyword evidence="5" id="KW-0507">mRNA processing</keyword>
<protein>
    <recommendedName>
        <fullName evidence="9">U4/U6.U5 small nuclear ribonucleoprotein 27kDa protein domain-containing protein</fullName>
    </recommendedName>
</protein>
<feature type="region of interest" description="Disordered" evidence="8">
    <location>
        <begin position="166"/>
        <end position="189"/>
    </location>
</feature>
<evidence type="ECO:0000256" key="4">
    <source>
        <dbReference type="ARBA" id="ARBA00011825"/>
    </source>
</evidence>
<dbReference type="InterPro" id="IPR013957">
    <property type="entry name" value="SNRNP27"/>
</dbReference>
<dbReference type="GO" id="GO:0006397">
    <property type="term" value="P:mRNA processing"/>
    <property type="evidence" value="ECO:0007669"/>
    <property type="project" value="UniProtKB-KW"/>
</dbReference>